<dbReference type="EMBL" id="LLZZ01000143">
    <property type="protein sequence ID" value="KTA99622.1"/>
    <property type="molecule type" value="Genomic_DNA"/>
</dbReference>
<dbReference type="VEuPathDB" id="FungiDB:B1J91_E05522g"/>
<organism evidence="1 3">
    <name type="scientific">Candida glabrata</name>
    <name type="common">Yeast</name>
    <name type="synonym">Torulopsis glabrata</name>
    <dbReference type="NCBI Taxonomy" id="5478"/>
    <lineage>
        <taxon>Eukaryota</taxon>
        <taxon>Fungi</taxon>
        <taxon>Dikarya</taxon>
        <taxon>Ascomycota</taxon>
        <taxon>Saccharomycotina</taxon>
        <taxon>Saccharomycetes</taxon>
        <taxon>Saccharomycetales</taxon>
        <taxon>Saccharomycetaceae</taxon>
        <taxon>Nakaseomyces</taxon>
    </lineage>
</organism>
<sequence>MEYVPPQQLDSNIFFGSLATLTEPHTLQQRNIRFFIGVGISNHVFANAYDMLSKPYNDELVMVNFEDEMMMTQDYNTTFNDETNELISKYHRNNTQLLQQLLDGKNNTLGSNIHDLLTPPVTPISSSRSGRYSYLDEDVIPNSTLGTKVHSNTFRKSHLEKFKVFNELISLFKSMESNNNILILSEFGNDYELMTLLISIIMKKDPSVSVMDALQFVKSSRYSDEPIVKEEQIIWSSGLINYHEFVRASGMFWGLGSTMGQKLGSPTRMNKKNRVNEEAMHDGIISPSAKPATADGCLQRKIASCKRVRI</sequence>
<dbReference type="EMBL" id="LLZZ01000025">
    <property type="protein sequence ID" value="KTB11936.1"/>
    <property type="molecule type" value="Genomic_DNA"/>
</dbReference>
<dbReference type="VEuPathDB" id="FungiDB:CAGL0E05522g"/>
<accession>A0A0W0DVD9</accession>
<dbReference type="Proteomes" id="UP000054886">
    <property type="component" value="Unassembled WGS sequence"/>
</dbReference>
<evidence type="ECO:0000313" key="1">
    <source>
        <dbReference type="EMBL" id="KTA99622.1"/>
    </source>
</evidence>
<dbReference type="OrthoDB" id="4069549at2759"/>
<dbReference type="AlphaFoldDB" id="A0A0W0DVD9"/>
<gene>
    <name evidence="2" type="ORF">AO440_001044</name>
    <name evidence="1" type="ORF">AO440_001062</name>
</gene>
<proteinExistence type="predicted"/>
<reference evidence="1 3" key="1">
    <citation type="submission" date="2015-10" db="EMBL/GenBank/DDBJ databases">
        <title>Draft genomes sequences of Candida glabrata isolates 1A, 1B, 2A, 2B, 3A and 3B.</title>
        <authorList>
            <person name="Haavelsrud O.E."/>
            <person name="Gaustad P."/>
        </authorList>
    </citation>
    <scope>NUCLEOTIDE SEQUENCE [LARGE SCALE GENOMIC DNA]</scope>
    <source>
        <strain evidence="1">910700640</strain>
    </source>
</reference>
<dbReference type="VEuPathDB" id="FungiDB:GW608_E05203"/>
<comment type="caution">
    <text evidence="1">The sequence shown here is derived from an EMBL/GenBank/DDBJ whole genome shotgun (WGS) entry which is preliminary data.</text>
</comment>
<dbReference type="VEuPathDB" id="FungiDB:GVI51_E05247"/>
<dbReference type="VEuPathDB" id="FungiDB:GWK60_E05181"/>
<evidence type="ECO:0000313" key="3">
    <source>
        <dbReference type="Proteomes" id="UP000054886"/>
    </source>
</evidence>
<evidence type="ECO:0000313" key="2">
    <source>
        <dbReference type="EMBL" id="KTB11936.1"/>
    </source>
</evidence>
<protein>
    <submittedName>
        <fullName evidence="1">Uncharacterized protein</fullName>
    </submittedName>
</protein>
<name>A0A0W0DVD9_CANGB</name>